<organism evidence="2 3">
    <name type="scientific">Penicillium oxalicum (strain 114-2 / CGMCC 5302)</name>
    <name type="common">Penicillium decumbens</name>
    <dbReference type="NCBI Taxonomy" id="933388"/>
    <lineage>
        <taxon>Eukaryota</taxon>
        <taxon>Fungi</taxon>
        <taxon>Dikarya</taxon>
        <taxon>Ascomycota</taxon>
        <taxon>Pezizomycotina</taxon>
        <taxon>Eurotiomycetes</taxon>
        <taxon>Eurotiomycetidae</taxon>
        <taxon>Eurotiales</taxon>
        <taxon>Aspergillaceae</taxon>
        <taxon>Penicillium</taxon>
    </lineage>
</organism>
<accession>S7ZWR3</accession>
<dbReference type="EMBL" id="KB644415">
    <property type="protein sequence ID" value="EPS33206.1"/>
    <property type="molecule type" value="Genomic_DNA"/>
</dbReference>
<feature type="compositionally biased region" description="Basic and acidic residues" evidence="1">
    <location>
        <begin position="273"/>
        <end position="292"/>
    </location>
</feature>
<proteinExistence type="predicted"/>
<reference evidence="2 3" key="1">
    <citation type="journal article" date="2013" name="PLoS ONE">
        <title>Genomic and secretomic analyses reveal unique features of the lignocellulolytic enzyme system of Penicillium decumbens.</title>
        <authorList>
            <person name="Liu G."/>
            <person name="Zhang L."/>
            <person name="Wei X."/>
            <person name="Zou G."/>
            <person name="Qin Y."/>
            <person name="Ma L."/>
            <person name="Li J."/>
            <person name="Zheng H."/>
            <person name="Wang S."/>
            <person name="Wang C."/>
            <person name="Xun L."/>
            <person name="Zhao G.-P."/>
            <person name="Zhou Z."/>
            <person name="Qu Y."/>
        </authorList>
    </citation>
    <scope>NUCLEOTIDE SEQUENCE [LARGE SCALE GENOMIC DNA]</scope>
    <source>
        <strain evidence="3">114-2 / CGMCC 5302</strain>
    </source>
</reference>
<feature type="compositionally biased region" description="Basic and acidic residues" evidence="1">
    <location>
        <begin position="185"/>
        <end position="195"/>
    </location>
</feature>
<feature type="compositionally biased region" description="Pro residues" evidence="1">
    <location>
        <begin position="687"/>
        <end position="698"/>
    </location>
</feature>
<dbReference type="AlphaFoldDB" id="S7ZWR3"/>
<feature type="compositionally biased region" description="Polar residues" evidence="1">
    <location>
        <begin position="228"/>
        <end position="237"/>
    </location>
</feature>
<dbReference type="Proteomes" id="UP000019376">
    <property type="component" value="Unassembled WGS sequence"/>
</dbReference>
<dbReference type="STRING" id="933388.S7ZWR3"/>
<feature type="compositionally biased region" description="Basic and acidic residues" evidence="1">
    <location>
        <begin position="426"/>
        <end position="445"/>
    </location>
</feature>
<feature type="compositionally biased region" description="Polar residues" evidence="1">
    <location>
        <begin position="483"/>
        <end position="511"/>
    </location>
</feature>
<keyword evidence="3" id="KW-1185">Reference proteome</keyword>
<dbReference type="OrthoDB" id="5244050at2759"/>
<feature type="compositionally biased region" description="Polar residues" evidence="1">
    <location>
        <begin position="66"/>
        <end position="81"/>
    </location>
</feature>
<protein>
    <submittedName>
        <fullName evidence="2">Uncharacterized protein</fullName>
    </submittedName>
</protein>
<feature type="region of interest" description="Disordered" evidence="1">
    <location>
        <begin position="326"/>
        <end position="511"/>
    </location>
</feature>
<feature type="compositionally biased region" description="Low complexity" evidence="1">
    <location>
        <begin position="473"/>
        <end position="482"/>
    </location>
</feature>
<feature type="compositionally biased region" description="Low complexity" evidence="1">
    <location>
        <begin position="389"/>
        <end position="401"/>
    </location>
</feature>
<feature type="compositionally biased region" description="Low complexity" evidence="1">
    <location>
        <begin position="629"/>
        <end position="639"/>
    </location>
</feature>
<feature type="compositionally biased region" description="Basic and acidic residues" evidence="1">
    <location>
        <begin position="53"/>
        <end position="65"/>
    </location>
</feature>
<evidence type="ECO:0000313" key="2">
    <source>
        <dbReference type="EMBL" id="EPS33206.1"/>
    </source>
</evidence>
<dbReference type="HOGENOM" id="CLU_018184_0_0_1"/>
<feature type="compositionally biased region" description="Basic and acidic residues" evidence="1">
    <location>
        <begin position="332"/>
        <end position="352"/>
    </location>
</feature>
<feature type="region of interest" description="Disordered" evidence="1">
    <location>
        <begin position="614"/>
        <end position="646"/>
    </location>
</feature>
<feature type="compositionally biased region" description="Polar residues" evidence="1">
    <location>
        <begin position="573"/>
        <end position="598"/>
    </location>
</feature>
<evidence type="ECO:0000313" key="3">
    <source>
        <dbReference type="Proteomes" id="UP000019376"/>
    </source>
</evidence>
<gene>
    <name evidence="2" type="ORF">PDE_08168</name>
</gene>
<feature type="region of interest" description="Disordered" evidence="1">
    <location>
        <begin position="660"/>
        <end position="730"/>
    </location>
</feature>
<feature type="region of interest" description="Disordered" evidence="1">
    <location>
        <begin position="49"/>
        <end position="292"/>
    </location>
</feature>
<feature type="compositionally biased region" description="Polar residues" evidence="1">
    <location>
        <begin position="676"/>
        <end position="685"/>
    </location>
</feature>
<feature type="compositionally biased region" description="Low complexity" evidence="1">
    <location>
        <begin position="130"/>
        <end position="151"/>
    </location>
</feature>
<name>S7ZWR3_PENO1</name>
<dbReference type="eggNOG" id="ENOG502SNX3">
    <property type="taxonomic scope" value="Eukaryota"/>
</dbReference>
<sequence length="742" mass="82046">MTLWNSSPVHIPLRISSRNQIMENRENKVYDDRRASKAQRILGTNLPLLASQREWEKPQKSRRESVQTSGRSSKQRNQNSAFAAFPSPRDTIAPPPNLRVRASSPLLGHDYRSQESAPSAPKPSKKVHQSGSSSTLFSYFSSKESNKSPSVASPPSPQPASLQPHIRHELGFDPRVTYKQQSRGKTRDQDAEKEAKRKLRPSRLDLSILFPKPRNAAPPLLSPHRMTKSPSPASSVVSDYPSARLDRESTFLSPKKFGESLPPRSPGSYCDGSKSHKEHSDLQSIPESKDSDWYNQSLERTVGTSEIDIALDRYAGRRSLFSRSSVYTNSRDQLRQEPPRTTEGEYILRREQAPATSRPDDIYLVAARQPKSTPRHRASTTESSKSRGGKSSMSRQSSKSTLRNKDLQNSSVLCLSSSEDEEENVKEEVKRESTRLPKTIHRDRMASTPENEGIASTARAVPAAAIKKIDRVSSNSSHGSYSNTRQQSNQKHISLDSTGDMSTTAGRMPTSARSSNIPIIAEPDILSQFPQQPSRTPQELKELNRRSRLIAVTRQEQDLLEAMRQRKGKITPSILQFNGNTAESDGNSLASGPSQASSCDVHTSFLRLSAAFPSVQSQRDQGAIHTDSDSPPSQSSGSDTEQTNDNPLALSRLSAGYTESLPSPAASVASPLTPTLPNNRFSSLPSAKPPPRGLPPAIPESQKVHTRRRTDSSEAIMIDDRDGPQRKHGLPTWAYEFDWGEV</sequence>
<feature type="compositionally biased region" description="Low complexity" evidence="1">
    <location>
        <begin position="660"/>
        <end position="675"/>
    </location>
</feature>
<dbReference type="PhylomeDB" id="S7ZWR3"/>
<evidence type="ECO:0000256" key="1">
    <source>
        <dbReference type="SAM" id="MobiDB-lite"/>
    </source>
</evidence>
<feature type="region of interest" description="Disordered" evidence="1">
    <location>
        <begin position="571"/>
        <end position="598"/>
    </location>
</feature>